<comment type="caution">
    <text evidence="1">The sequence shown here is derived from an EMBL/GenBank/DDBJ whole genome shotgun (WGS) entry which is preliminary data.</text>
</comment>
<gene>
    <name evidence="1" type="ORF">F5144DRAFT_359637</name>
</gene>
<name>A0ACB7P0I7_9PEZI</name>
<organism evidence="1 2">
    <name type="scientific">Chaetomium tenue</name>
    <dbReference type="NCBI Taxonomy" id="1854479"/>
    <lineage>
        <taxon>Eukaryota</taxon>
        <taxon>Fungi</taxon>
        <taxon>Dikarya</taxon>
        <taxon>Ascomycota</taxon>
        <taxon>Pezizomycotina</taxon>
        <taxon>Sordariomycetes</taxon>
        <taxon>Sordariomycetidae</taxon>
        <taxon>Sordariales</taxon>
        <taxon>Chaetomiaceae</taxon>
        <taxon>Chaetomium</taxon>
    </lineage>
</organism>
<accession>A0ACB7P0I7</accession>
<reference evidence="1 2" key="1">
    <citation type="journal article" date="2021" name="Nat. Commun.">
        <title>Genetic determinants of endophytism in the Arabidopsis root mycobiome.</title>
        <authorList>
            <person name="Mesny F."/>
            <person name="Miyauchi S."/>
            <person name="Thiergart T."/>
            <person name="Pickel B."/>
            <person name="Atanasova L."/>
            <person name="Karlsson M."/>
            <person name="Huettel B."/>
            <person name="Barry K.W."/>
            <person name="Haridas S."/>
            <person name="Chen C."/>
            <person name="Bauer D."/>
            <person name="Andreopoulos W."/>
            <person name="Pangilinan J."/>
            <person name="LaButti K."/>
            <person name="Riley R."/>
            <person name="Lipzen A."/>
            <person name="Clum A."/>
            <person name="Drula E."/>
            <person name="Henrissat B."/>
            <person name="Kohler A."/>
            <person name="Grigoriev I.V."/>
            <person name="Martin F.M."/>
            <person name="Hacquard S."/>
        </authorList>
    </citation>
    <scope>NUCLEOTIDE SEQUENCE [LARGE SCALE GENOMIC DNA]</scope>
    <source>
        <strain evidence="1 2">MPI-SDFR-AT-0079</strain>
    </source>
</reference>
<proteinExistence type="predicted"/>
<dbReference type="EMBL" id="JAGIZQ010000006">
    <property type="protein sequence ID" value="KAH6623387.1"/>
    <property type="molecule type" value="Genomic_DNA"/>
</dbReference>
<protein>
    <submittedName>
        <fullName evidence="1">Uncharacterized protein</fullName>
    </submittedName>
</protein>
<evidence type="ECO:0000313" key="1">
    <source>
        <dbReference type="EMBL" id="KAH6623387.1"/>
    </source>
</evidence>
<keyword evidence="2" id="KW-1185">Reference proteome</keyword>
<dbReference type="Proteomes" id="UP000724584">
    <property type="component" value="Unassembled WGS sequence"/>
</dbReference>
<evidence type="ECO:0000313" key="2">
    <source>
        <dbReference type="Proteomes" id="UP000724584"/>
    </source>
</evidence>
<sequence>MADPLSTIANVLAVLKLAAVATQYIKEVKQASSDRLRLRDELRSTTCLLEMLRDRLEDSEYAEGSDAETLKPLSIASLEGGDGPLELFKRVLEDIVNKLASQNRLSRVAQSFTWPFNKKEVTELIATLERLKSHFTLVMQNDLVELTKLSHLKLDSIQTQVENARLRSRDEESQKIILWVSTLAYRPRHLDVLETAQPGTGAWFLNHPTFKRWVNGTSGAILWCPGIPGAGKTILASLIIDNLEREHSSSDTLCTYVYCNYAKRQDQTAVALLSSVLQQVLQHSTAGTLPAEVESLYQLHKKHGTRPTLAQITDTLRALTAKFSVFRVVVDALDECAESEDDALRFISAVRSLGPSVKLLCTSRFSTTFEMYFDGAEKVEISAHSEDIRVYLDSQIQQQPGLARHVRVDPNLKDEIIDAIVEEFHGMFLLAKLHLESLSKKINRKAIRVALKTLPTTLDATYSEAVERISNQAPDLVEVAESVLFWVICVKRPLTVLELRHAYATRELPEDTPLEDDDLPDGEILTSTCGGLIKVDGESQTVRVVHYTTQEYFERSHAQNLLVAKRDLASISLAYLTLPNFSDGPCLTDKTMARRLQQYPFLDYASNYWGEDIGQLSESDVERIWPKMNQFLSNKGSLEVACQVQHLPRIRYSYWSQEYPRRVPLLVVAAGFDMPQILKKLITEGGLDVESRGTDRVTGLNRAAACGHADNIKSLVGQGADLEARDYMEETALQKAAGKGAVDALRALIDAGADVNARSPDWTSLMRAVSSTNLEAVKMLVQAGADSTVETPWGETALTLALTNGQKAIAKFLADQGIPLPQNPAGRRASRTASRKGMFDLVQGLTADYGTVAAEPLQRQSTRVATALTKIQEEEEPPDAIATRVPIPEQPGPRRTDEEFEDYFLRSLEGLSYNVGFTTMYEMGDLLGSGHFADVHLCTNRVTGVMAAVKVYDAVKWLRPLVVGSMRNEVALLSELRDKPHPAILKIMHLFADHNTGRVLVVTELAAGGELFHLIVRRGKLSEQQTRRIFAQLLSAVEFLHNHGLIHRDVKPENILLSDEKSLSIKLADFGISKHAPDDSGLWHYNATLCGTPSYVAPEILAKPPSRRKCGTPADIWSCGVVLYICLSGFPPFSDELKTPKFPYDLADQIRGAMFDYPSPYWDPVGDPALDLIDNMIIVDMEKRYSARQCLEHPWMASSAPTILEGEEGVRSASPELLT</sequence>